<dbReference type="FunFam" id="2.40.70.10:FF:000023">
    <property type="entry name" value="Aspartic protease"/>
    <property type="match status" value="1"/>
</dbReference>
<dbReference type="InterPro" id="IPR033121">
    <property type="entry name" value="PEPTIDASE_A1"/>
</dbReference>
<evidence type="ECO:0000313" key="15">
    <source>
        <dbReference type="EMBL" id="KAG0657730.1"/>
    </source>
</evidence>
<evidence type="ECO:0000256" key="5">
    <source>
        <dbReference type="ARBA" id="ARBA00022750"/>
    </source>
</evidence>
<dbReference type="GO" id="GO:0031505">
    <property type="term" value="P:fungal-type cell wall organization"/>
    <property type="evidence" value="ECO:0007669"/>
    <property type="project" value="TreeGrafter"/>
</dbReference>
<feature type="active site" evidence="9">
    <location>
        <position position="87"/>
    </location>
</feature>
<evidence type="ECO:0000256" key="9">
    <source>
        <dbReference type="PIRSR" id="PIRSR601461-1"/>
    </source>
</evidence>
<accession>A0A9P7B3J7</accession>
<sequence length="585" mass="62197">MKFSTLCIASTLAANSVNASDTKQNKYVKLNFNKSIGNDYNTSSQSNRPLFKRADNYQEFELENQQSFYSVDLNIGTPAQQITVLVDTGSSDLWVTGADNPFCSSSSGHSSKKRDVESVSSIDTAESNNKNGIIFATEITLGGGIDPFSYITGSGFTFNTGDLQTATATRTTNAAAAEATIDCSTYGTFDTNSSSTFKSNNTHFAISYGDGSYASGTWGQDVLDLSGVNITGVSFGVSNFTNSTVGVLGIGLPGAETTYSGTGAAESNTNPYQYANLPMMLRSSGAIQHNAYSLYLDSSDSQYGSVLFGAVDHSKYSGNLYTIPIINIYRSQGYSHPIEFDVTLQGIGVSSSSEQVTVSQAKIPALLDSGTTITYMPADLVSLLAEQIGASFSTSSGFYEMSCLSSNDDTDLVFDFGGFHISAPLSDFLISTTVSNRQCIFAVVPQASQNIILGDVFLRQAYVVYDLENYEISLAQADYSDNSEDIEIISSTVPSAVQAASYSNTWSTSQDITSGGNIFTLDGNSTVSNTAAGTATGTTRRNSRNPTSSSRRSTTSRVERTNGQDILAIPSLILALASIVLSFIL</sequence>
<keyword evidence="7" id="KW-0865">Zymogen</keyword>
<feature type="disulfide bond" evidence="10">
    <location>
        <begin position="403"/>
        <end position="439"/>
    </location>
</feature>
<feature type="signal peptide" evidence="13">
    <location>
        <begin position="1"/>
        <end position="19"/>
    </location>
</feature>
<feature type="chain" id="PRO_5040178729" evidence="13">
    <location>
        <begin position="20"/>
        <end position="585"/>
    </location>
</feature>
<keyword evidence="4 13" id="KW-0732">Signal</keyword>
<dbReference type="InterPro" id="IPR021109">
    <property type="entry name" value="Peptidase_aspartic_dom_sf"/>
</dbReference>
<evidence type="ECO:0000256" key="2">
    <source>
        <dbReference type="ARBA" id="ARBA00022670"/>
    </source>
</evidence>
<feature type="region of interest" description="Disordered" evidence="12">
    <location>
        <begin position="530"/>
        <end position="559"/>
    </location>
</feature>
<dbReference type="AlphaFoldDB" id="A0A9P7B3J7"/>
<keyword evidence="3" id="KW-0165">Cleavage on pair of basic residues</keyword>
<dbReference type="SUPFAM" id="SSF50630">
    <property type="entry name" value="Acid proteases"/>
    <property type="match status" value="1"/>
</dbReference>
<reference evidence="15 16" key="1">
    <citation type="submission" date="2020-11" db="EMBL/GenBank/DDBJ databases">
        <title>Kefir isolates.</title>
        <authorList>
            <person name="Marcisauskas S."/>
            <person name="Kim Y."/>
            <person name="Blasche S."/>
        </authorList>
    </citation>
    <scope>NUCLEOTIDE SEQUENCE [LARGE SCALE GENOMIC DNA]</scope>
    <source>
        <strain evidence="15 16">OG2</strain>
    </source>
</reference>
<dbReference type="PROSITE" id="PS00141">
    <property type="entry name" value="ASP_PROTEASE"/>
    <property type="match status" value="2"/>
</dbReference>
<evidence type="ECO:0000256" key="3">
    <source>
        <dbReference type="ARBA" id="ARBA00022685"/>
    </source>
</evidence>
<dbReference type="Pfam" id="PF00026">
    <property type="entry name" value="Asp"/>
    <property type="match status" value="1"/>
</dbReference>
<dbReference type="PRINTS" id="PR00792">
    <property type="entry name" value="PEPSIN"/>
</dbReference>
<evidence type="ECO:0000256" key="13">
    <source>
        <dbReference type="SAM" id="SignalP"/>
    </source>
</evidence>
<dbReference type="CDD" id="cd05474">
    <property type="entry name" value="SAP_like"/>
    <property type="match status" value="1"/>
</dbReference>
<dbReference type="Gene3D" id="2.40.70.10">
    <property type="entry name" value="Acid Proteases"/>
    <property type="match status" value="2"/>
</dbReference>
<evidence type="ECO:0000256" key="12">
    <source>
        <dbReference type="SAM" id="MobiDB-lite"/>
    </source>
</evidence>
<feature type="region of interest" description="Disordered" evidence="12">
    <location>
        <begin position="104"/>
        <end position="123"/>
    </location>
</feature>
<evidence type="ECO:0000256" key="7">
    <source>
        <dbReference type="ARBA" id="ARBA00023145"/>
    </source>
</evidence>
<dbReference type="Proteomes" id="UP000750334">
    <property type="component" value="Unassembled WGS sequence"/>
</dbReference>
<dbReference type="OrthoDB" id="771136at2759"/>
<evidence type="ECO:0000256" key="10">
    <source>
        <dbReference type="PIRSR" id="PIRSR601461-2"/>
    </source>
</evidence>
<dbReference type="InterPro" id="IPR001461">
    <property type="entry name" value="Aspartic_peptidase_A1"/>
</dbReference>
<dbReference type="PANTHER" id="PTHR47965">
    <property type="entry name" value="ASPARTYL PROTEASE-RELATED"/>
    <property type="match status" value="1"/>
</dbReference>
<feature type="compositionally biased region" description="Low complexity" evidence="12">
    <location>
        <begin position="530"/>
        <end position="556"/>
    </location>
</feature>
<dbReference type="GO" id="GO:0006508">
    <property type="term" value="P:proteolysis"/>
    <property type="evidence" value="ECO:0007669"/>
    <property type="project" value="UniProtKB-KW"/>
</dbReference>
<evidence type="ECO:0000256" key="11">
    <source>
        <dbReference type="RuleBase" id="RU000454"/>
    </source>
</evidence>
<keyword evidence="6 11" id="KW-0378">Hydrolase</keyword>
<evidence type="ECO:0000256" key="8">
    <source>
        <dbReference type="ARBA" id="ARBA00023180"/>
    </source>
</evidence>
<dbReference type="PROSITE" id="PS51767">
    <property type="entry name" value="PEPTIDASE_A1"/>
    <property type="match status" value="1"/>
</dbReference>
<organism evidence="15 16">
    <name type="scientific">Maudiozyma exigua</name>
    <name type="common">Yeast</name>
    <name type="synonym">Kazachstania exigua</name>
    <dbReference type="NCBI Taxonomy" id="34358"/>
    <lineage>
        <taxon>Eukaryota</taxon>
        <taxon>Fungi</taxon>
        <taxon>Dikarya</taxon>
        <taxon>Ascomycota</taxon>
        <taxon>Saccharomycotina</taxon>
        <taxon>Saccharomycetes</taxon>
        <taxon>Saccharomycetales</taxon>
        <taxon>Saccharomycetaceae</taxon>
        <taxon>Maudiozyma</taxon>
    </lineage>
</organism>
<feature type="active site" evidence="9">
    <location>
        <position position="368"/>
    </location>
</feature>
<dbReference type="EMBL" id="PUHR01000230">
    <property type="protein sequence ID" value="KAG0657730.1"/>
    <property type="molecule type" value="Genomic_DNA"/>
</dbReference>
<gene>
    <name evidence="15" type="primary">YPS1</name>
    <name evidence="15" type="ORF">C6P45_002392</name>
</gene>
<dbReference type="PANTHER" id="PTHR47965:SF12">
    <property type="entry name" value="ASPARTIC PROTEINASE 3-RELATED"/>
    <property type="match status" value="1"/>
</dbReference>
<evidence type="ECO:0000256" key="1">
    <source>
        <dbReference type="ARBA" id="ARBA00007447"/>
    </source>
</evidence>
<feature type="domain" description="Peptidase A1" evidence="14">
    <location>
        <begin position="69"/>
        <end position="475"/>
    </location>
</feature>
<name>A0A9P7B3J7_MAUEX</name>
<keyword evidence="8" id="KW-0325">Glycoprotein</keyword>
<keyword evidence="5 11" id="KW-0064">Aspartyl protease</keyword>
<evidence type="ECO:0000256" key="6">
    <source>
        <dbReference type="ARBA" id="ARBA00022801"/>
    </source>
</evidence>
<keyword evidence="2 11" id="KW-0645">Protease</keyword>
<protein>
    <submittedName>
        <fullName evidence="15">Aspartyl protease</fullName>
    </submittedName>
</protein>
<keyword evidence="10" id="KW-1015">Disulfide bond</keyword>
<dbReference type="InterPro" id="IPR001969">
    <property type="entry name" value="Aspartic_peptidase_AS"/>
</dbReference>
<dbReference type="GO" id="GO:0004190">
    <property type="term" value="F:aspartic-type endopeptidase activity"/>
    <property type="evidence" value="ECO:0007669"/>
    <property type="project" value="UniProtKB-KW"/>
</dbReference>
<proteinExistence type="inferred from homology"/>
<evidence type="ECO:0000313" key="16">
    <source>
        <dbReference type="Proteomes" id="UP000750334"/>
    </source>
</evidence>
<dbReference type="InterPro" id="IPR033876">
    <property type="entry name" value="SAP-like"/>
</dbReference>
<dbReference type="GO" id="GO:0009277">
    <property type="term" value="C:fungal-type cell wall"/>
    <property type="evidence" value="ECO:0007669"/>
    <property type="project" value="TreeGrafter"/>
</dbReference>
<comment type="caution">
    <text evidence="15">The sequence shown here is derived from an EMBL/GenBank/DDBJ whole genome shotgun (WGS) entry which is preliminary data.</text>
</comment>
<keyword evidence="16" id="KW-1185">Reference proteome</keyword>
<evidence type="ECO:0000259" key="14">
    <source>
        <dbReference type="PROSITE" id="PS51767"/>
    </source>
</evidence>
<evidence type="ECO:0000256" key="4">
    <source>
        <dbReference type="ARBA" id="ARBA00022729"/>
    </source>
</evidence>
<comment type="similarity">
    <text evidence="1 11">Belongs to the peptidase A1 family.</text>
</comment>
<dbReference type="GO" id="GO:0005576">
    <property type="term" value="C:extracellular region"/>
    <property type="evidence" value="ECO:0007669"/>
    <property type="project" value="TreeGrafter"/>
</dbReference>